<dbReference type="SUPFAM" id="SSF69322">
    <property type="entry name" value="Tricorn protease domain 2"/>
    <property type="match status" value="1"/>
</dbReference>
<dbReference type="InterPro" id="IPR007714">
    <property type="entry name" value="CFA20_dom"/>
</dbReference>
<dbReference type="InterPro" id="IPR036322">
    <property type="entry name" value="WD40_repeat_dom_sf"/>
</dbReference>
<proteinExistence type="predicted"/>
<dbReference type="InterPro" id="IPR001680">
    <property type="entry name" value="WD40_rpt"/>
</dbReference>
<protein>
    <submittedName>
        <fullName evidence="6">Oidioi.mRNA.OKI2018_I69.XSR.g13757.t1.cds</fullName>
    </submittedName>
</protein>
<accession>A0ABN7SBR8</accession>
<dbReference type="EMBL" id="OU015569">
    <property type="protein sequence ID" value="CAG5094665.1"/>
    <property type="molecule type" value="Genomic_DNA"/>
</dbReference>
<sequence length="993" mass="111698">MSYWQNPFVSLLKTYRPNEKARTQGAVRAKTNNLIRSQVWSISGDISAKNFIQVPANGHVSLNGRFFYLAFRPTPLKYFVFHLDIASEENFTCRVSFSNMYKNKRLAANMAQFPFVIPPKRSTVADLLGNVGCPGRAPEISGWLMFIVDLKQLLRIHFGRTFSHIRQVQLCSDMTVKGCYTSDTEYDPKISIKQARAEGFRNISDNLAPMPREMNFVVERNDFWDRKYQMVRPETSQIEGEIHPERISPEITSTTEKYKASQRDSWREEGNSKKYGIAATCGFTAMPVDDGDHILYGCGKNIVRMSKETLAQQCYPASKFDIICVVKIGDLTVSSEVTGELRVRHRERLVSIISTSIIARFMDFRKSTLVIAGKCTKLGSSHNSVALWNLSDPYNPVEICRGSTDQQINDLVIISKREPLEFVTGGDRGVRIWRTRHQNHLRSAAVNLGTQATSIVNTLTYSEMGLFAGTKGGTLLRIDPERMTLLSAHQLFHKQKSHEVTAILARENCLLVGTSDGLVRSWTPEYERIPFELALGYRIVKFVPTDNPVEDEVLVVSDAKLIGLLNVPKRQFRTLTRFHRSRILFCAFTNNLLATASRSDVRIWDSSQFQTLVQILQLELPEQLTALALDEEEKTLALGFVSGRIDIYELSGDKPGKLRGSLSFNEGSVRSLVYHSQSVLYTLDSQGDIAVVLYSNGRFHVSRSITDGANRHSTNKLVPSPDGKFITTLCRSSRSKIQLYSPYLDQIAKIQTKNEGCIINWIFIAETVLIVVLEDYSSFQISISKNKIIQRQKLMHYATDADRLLFTASVKAFTLSYARGQLKLWSPTMKMHIDDVECPERVTAIDASSDGFAVGGEQLCMFLWFNETSLAKAVDKKSKPTALYETISPTDVSEAPCNLLRALDLNETHDVLPQNSVSSLQSSTIISDPSRDVDVPSPIPRVTNSYEHDYDDLNVTPDDDSIERDTTAFSHSQSQYFPPVPPIKPVIMGASSH</sequence>
<keyword evidence="1" id="KW-0853">WD repeat</keyword>
<name>A0ABN7SBR8_OIKDI</name>
<dbReference type="SUPFAM" id="SSF50978">
    <property type="entry name" value="WD40 repeat-like"/>
    <property type="match status" value="1"/>
</dbReference>
<feature type="region of interest" description="Disordered" evidence="3">
    <location>
        <begin position="914"/>
        <end position="938"/>
    </location>
</feature>
<reference evidence="6 7" key="1">
    <citation type="submission" date="2021-04" db="EMBL/GenBank/DDBJ databases">
        <authorList>
            <person name="Bliznina A."/>
        </authorList>
    </citation>
    <scope>NUCLEOTIDE SEQUENCE [LARGE SCALE GENOMIC DNA]</scope>
</reference>
<dbReference type="InterPro" id="IPR015943">
    <property type="entry name" value="WD40/YVTN_repeat-like_dom_sf"/>
</dbReference>
<evidence type="ECO:0000259" key="5">
    <source>
        <dbReference type="Pfam" id="PF23185"/>
    </source>
</evidence>
<dbReference type="Proteomes" id="UP001158576">
    <property type="component" value="Chromosome XSR"/>
</dbReference>
<organism evidence="6 7">
    <name type="scientific">Oikopleura dioica</name>
    <name type="common">Tunicate</name>
    <dbReference type="NCBI Taxonomy" id="34765"/>
    <lineage>
        <taxon>Eukaryota</taxon>
        <taxon>Metazoa</taxon>
        <taxon>Chordata</taxon>
        <taxon>Tunicata</taxon>
        <taxon>Appendicularia</taxon>
        <taxon>Copelata</taxon>
        <taxon>Oikopleuridae</taxon>
        <taxon>Oikopleura</taxon>
    </lineage>
</organism>
<evidence type="ECO:0000313" key="7">
    <source>
        <dbReference type="Proteomes" id="UP001158576"/>
    </source>
</evidence>
<gene>
    <name evidence="6" type="ORF">OKIOD_LOCUS5315</name>
</gene>
<dbReference type="PANTHER" id="PTHR13720:SF33">
    <property type="entry name" value="HELP DOMAIN-CONTAINING PROTEIN"/>
    <property type="match status" value="1"/>
</dbReference>
<feature type="domain" description="CFA20" evidence="4">
    <location>
        <begin position="141"/>
        <end position="187"/>
    </location>
</feature>
<dbReference type="InterPro" id="IPR056296">
    <property type="entry name" value="Cfap43_N"/>
</dbReference>
<evidence type="ECO:0000256" key="1">
    <source>
        <dbReference type="ARBA" id="ARBA00022574"/>
    </source>
</evidence>
<evidence type="ECO:0000313" key="6">
    <source>
        <dbReference type="EMBL" id="CAG5094665.1"/>
    </source>
</evidence>
<evidence type="ECO:0000256" key="3">
    <source>
        <dbReference type="SAM" id="MobiDB-lite"/>
    </source>
</evidence>
<dbReference type="PANTHER" id="PTHR13720">
    <property type="entry name" value="WD-40 REPEAT PROTEIN"/>
    <property type="match status" value="1"/>
</dbReference>
<dbReference type="Gene3D" id="2.130.10.10">
    <property type="entry name" value="YVTN repeat-like/Quinoprotein amine dehydrogenase"/>
    <property type="match status" value="2"/>
</dbReference>
<keyword evidence="2" id="KW-0677">Repeat</keyword>
<feature type="compositionally biased region" description="Low complexity" evidence="3">
    <location>
        <begin position="914"/>
        <end position="928"/>
    </location>
</feature>
<evidence type="ECO:0000259" key="4">
    <source>
        <dbReference type="Pfam" id="PF05018"/>
    </source>
</evidence>
<dbReference type="InterPro" id="IPR050630">
    <property type="entry name" value="WD_repeat_EMAP"/>
</dbReference>
<dbReference type="SMART" id="SM00320">
    <property type="entry name" value="WD40"/>
    <property type="match status" value="4"/>
</dbReference>
<evidence type="ECO:0000256" key="2">
    <source>
        <dbReference type="ARBA" id="ARBA00022737"/>
    </source>
</evidence>
<dbReference type="Pfam" id="PF23185">
    <property type="entry name" value="CFAP43_N"/>
    <property type="match status" value="1"/>
</dbReference>
<dbReference type="Pfam" id="PF05018">
    <property type="entry name" value="CFA20_dom"/>
    <property type="match status" value="2"/>
</dbReference>
<keyword evidence="7" id="KW-1185">Reference proteome</keyword>
<feature type="domain" description="CFA20" evidence="4">
    <location>
        <begin position="3"/>
        <end position="117"/>
    </location>
</feature>
<feature type="domain" description="Cfap43 N-terminal" evidence="5">
    <location>
        <begin position="441"/>
        <end position="572"/>
    </location>
</feature>